<keyword evidence="2" id="KW-0812">Transmembrane</keyword>
<dbReference type="Pfam" id="PF07331">
    <property type="entry name" value="TctB"/>
    <property type="match status" value="1"/>
</dbReference>
<reference evidence="4 5" key="1">
    <citation type="submission" date="2019-05" db="EMBL/GenBank/DDBJ databases">
        <title>Nesterenkonia sp. GY239, isolated from the Southern Atlantic Ocean.</title>
        <authorList>
            <person name="Zhang G."/>
        </authorList>
    </citation>
    <scope>NUCLEOTIDE SEQUENCE [LARGE SCALE GENOMIC DNA]</scope>
    <source>
        <strain evidence="4 5">GY239</strain>
    </source>
</reference>
<dbReference type="EMBL" id="VAWA01000003">
    <property type="protein sequence ID" value="TLP79025.1"/>
    <property type="molecule type" value="Genomic_DNA"/>
</dbReference>
<feature type="region of interest" description="Disordered" evidence="1">
    <location>
        <begin position="85"/>
        <end position="123"/>
    </location>
</feature>
<keyword evidence="2" id="KW-1133">Transmembrane helix</keyword>
<name>A0A5R9AM04_9MICC</name>
<evidence type="ECO:0000313" key="5">
    <source>
        <dbReference type="Proteomes" id="UP000306544"/>
    </source>
</evidence>
<comment type="caution">
    <text evidence="4">The sequence shown here is derived from an EMBL/GenBank/DDBJ whole genome shotgun (WGS) entry which is preliminary data.</text>
</comment>
<keyword evidence="2" id="KW-0472">Membrane</keyword>
<feature type="transmembrane region" description="Helical" evidence="2">
    <location>
        <begin position="57"/>
        <end position="79"/>
    </location>
</feature>
<protein>
    <submittedName>
        <fullName evidence="4">Tripartite tricarboxylate transporter TctB family protein</fullName>
    </submittedName>
</protein>
<keyword evidence="5" id="KW-1185">Reference proteome</keyword>
<feature type="domain" description="DUF1468" evidence="3">
    <location>
        <begin position="30"/>
        <end position="198"/>
    </location>
</feature>
<evidence type="ECO:0000313" key="4">
    <source>
        <dbReference type="EMBL" id="TLP79025.1"/>
    </source>
</evidence>
<feature type="transmembrane region" description="Helical" evidence="2">
    <location>
        <begin position="172"/>
        <end position="189"/>
    </location>
</feature>
<dbReference type="Proteomes" id="UP000306544">
    <property type="component" value="Unassembled WGS sequence"/>
</dbReference>
<dbReference type="AlphaFoldDB" id="A0A5R9AM04"/>
<evidence type="ECO:0000259" key="3">
    <source>
        <dbReference type="Pfam" id="PF07331"/>
    </source>
</evidence>
<organism evidence="4 5">
    <name type="scientific">Nesterenkonia sphaerica</name>
    <dbReference type="NCBI Taxonomy" id="1804988"/>
    <lineage>
        <taxon>Bacteria</taxon>
        <taxon>Bacillati</taxon>
        <taxon>Actinomycetota</taxon>
        <taxon>Actinomycetes</taxon>
        <taxon>Micrococcales</taxon>
        <taxon>Micrococcaceae</taxon>
        <taxon>Nesterenkonia</taxon>
    </lineage>
</organism>
<evidence type="ECO:0000256" key="1">
    <source>
        <dbReference type="SAM" id="MobiDB-lite"/>
    </source>
</evidence>
<dbReference type="OrthoDB" id="3267284at2"/>
<gene>
    <name evidence="4" type="ORF">FEF27_04010</name>
</gene>
<feature type="transmembrane region" description="Helical" evidence="2">
    <location>
        <begin position="21"/>
        <end position="45"/>
    </location>
</feature>
<accession>A0A5R9AM04</accession>
<dbReference type="InterPro" id="IPR009936">
    <property type="entry name" value="DUF1468"/>
</dbReference>
<proteinExistence type="predicted"/>
<feature type="transmembrane region" description="Helical" evidence="2">
    <location>
        <begin position="133"/>
        <end position="166"/>
    </location>
</feature>
<dbReference type="RefSeq" id="WP_138169540.1">
    <property type="nucleotide sequence ID" value="NZ_VAWA01000003.1"/>
</dbReference>
<sequence length="203" mass="20878">MRNDDHQPTAEPTPAAAPEGLLSNLVVGIGAIAGGVVVIVASLPMPTLGTGRPGPGLFPGMIGGFSALFGILLVATSLFKKRQATHSSSGTAPSTPPSEGAVTPAELGGEDEDSSAAAGREMEATPKSRWTHVLVVLGAILFYVLAAETLGFLITMFVALLVILLTLGSRKLFAVTIAAGATLTLYMVFERLLLVQLPDGPLF</sequence>
<evidence type="ECO:0000256" key="2">
    <source>
        <dbReference type="SAM" id="Phobius"/>
    </source>
</evidence>